<keyword evidence="2" id="KW-0238">DNA-binding</keyword>
<evidence type="ECO:0000313" key="6">
    <source>
        <dbReference type="Proteomes" id="UP001595901"/>
    </source>
</evidence>
<dbReference type="PRINTS" id="PR00033">
    <property type="entry name" value="HTHASNC"/>
</dbReference>
<dbReference type="Pfam" id="PF13404">
    <property type="entry name" value="HTH_AsnC-type"/>
    <property type="match status" value="1"/>
</dbReference>
<dbReference type="Pfam" id="PF01037">
    <property type="entry name" value="AsnC_trans_reg"/>
    <property type="match status" value="1"/>
</dbReference>
<evidence type="ECO:0000256" key="2">
    <source>
        <dbReference type="ARBA" id="ARBA00023125"/>
    </source>
</evidence>
<dbReference type="InterPro" id="IPR036390">
    <property type="entry name" value="WH_DNA-bd_sf"/>
</dbReference>
<keyword evidence="1" id="KW-0805">Transcription regulation</keyword>
<keyword evidence="6" id="KW-1185">Reference proteome</keyword>
<protein>
    <submittedName>
        <fullName evidence="5">Lrp/AsnC family transcriptional regulator</fullName>
    </submittedName>
</protein>
<evidence type="ECO:0000256" key="3">
    <source>
        <dbReference type="ARBA" id="ARBA00023163"/>
    </source>
</evidence>
<dbReference type="EMBL" id="JBHSAC010000046">
    <property type="protein sequence ID" value="MFC3932191.1"/>
    <property type="molecule type" value="Genomic_DNA"/>
</dbReference>
<dbReference type="InterPro" id="IPR011008">
    <property type="entry name" value="Dimeric_a/b-barrel"/>
</dbReference>
<dbReference type="PANTHER" id="PTHR30154">
    <property type="entry name" value="LEUCINE-RESPONSIVE REGULATORY PROTEIN"/>
    <property type="match status" value="1"/>
</dbReference>
<gene>
    <name evidence="5" type="ORF">ACFOSE_05325</name>
</gene>
<evidence type="ECO:0000313" key="5">
    <source>
        <dbReference type="EMBL" id="MFC3932191.1"/>
    </source>
</evidence>
<dbReference type="InterPro" id="IPR036388">
    <property type="entry name" value="WH-like_DNA-bd_sf"/>
</dbReference>
<evidence type="ECO:0000256" key="1">
    <source>
        <dbReference type="ARBA" id="ARBA00023015"/>
    </source>
</evidence>
<dbReference type="PANTHER" id="PTHR30154:SF55">
    <property type="entry name" value="HTH-TYPE TRANSCRIPTIONAL REGULATOR LRPB"/>
    <property type="match status" value="1"/>
</dbReference>
<dbReference type="Proteomes" id="UP001595901">
    <property type="component" value="Unassembled WGS sequence"/>
</dbReference>
<dbReference type="SUPFAM" id="SSF46785">
    <property type="entry name" value="Winged helix' DNA-binding domain"/>
    <property type="match status" value="1"/>
</dbReference>
<proteinExistence type="predicted"/>
<keyword evidence="3" id="KW-0804">Transcription</keyword>
<evidence type="ECO:0000259" key="4">
    <source>
        <dbReference type="PROSITE" id="PS50956"/>
    </source>
</evidence>
<dbReference type="Gene3D" id="3.30.70.920">
    <property type="match status" value="1"/>
</dbReference>
<dbReference type="SMART" id="SM00344">
    <property type="entry name" value="HTH_ASNC"/>
    <property type="match status" value="1"/>
</dbReference>
<reference evidence="6" key="1">
    <citation type="journal article" date="2019" name="Int. J. Syst. Evol. Microbiol.">
        <title>The Global Catalogue of Microorganisms (GCM) 10K type strain sequencing project: providing services to taxonomists for standard genome sequencing and annotation.</title>
        <authorList>
            <consortium name="The Broad Institute Genomics Platform"/>
            <consortium name="The Broad Institute Genome Sequencing Center for Infectious Disease"/>
            <person name="Wu L."/>
            <person name="Ma J."/>
        </authorList>
    </citation>
    <scope>NUCLEOTIDE SEQUENCE [LARGE SCALE GENOMIC DNA]</scope>
    <source>
        <strain evidence="6">CCUG 58728</strain>
    </source>
</reference>
<dbReference type="Gene3D" id="1.10.10.10">
    <property type="entry name" value="Winged helix-like DNA-binding domain superfamily/Winged helix DNA-binding domain"/>
    <property type="match status" value="1"/>
</dbReference>
<dbReference type="InterPro" id="IPR019887">
    <property type="entry name" value="Tscrpt_reg_AsnC/Lrp_C"/>
</dbReference>
<feature type="domain" description="HTH asnC-type" evidence="4">
    <location>
        <begin position="1"/>
        <end position="66"/>
    </location>
</feature>
<dbReference type="RefSeq" id="WP_380431357.1">
    <property type="nucleotide sequence ID" value="NZ_JBHSAC010000046.1"/>
</dbReference>
<sequence length="130" mass="15070">MDQIDQQILNSLKSNSRLTNKEIGEAVHLTGQAVGNRIIKLQEEGLISAFSVNIHYPNQQFIMVYMDSNQFKTFEAFINSCPEIDEFYKVAGRACYLLKSHFSDDELKSFLEELTNWGRYNIESILKRLK</sequence>
<dbReference type="InterPro" id="IPR019888">
    <property type="entry name" value="Tscrpt_reg_AsnC-like"/>
</dbReference>
<organism evidence="5 6">
    <name type="scientific">Streptococcus dentapri</name>
    <dbReference type="NCBI Taxonomy" id="573564"/>
    <lineage>
        <taxon>Bacteria</taxon>
        <taxon>Bacillati</taxon>
        <taxon>Bacillota</taxon>
        <taxon>Bacilli</taxon>
        <taxon>Lactobacillales</taxon>
        <taxon>Streptococcaceae</taxon>
        <taxon>Streptococcus</taxon>
    </lineage>
</organism>
<name>A0ABV8D162_9STRE</name>
<comment type="caution">
    <text evidence="5">The sequence shown here is derived from an EMBL/GenBank/DDBJ whole genome shotgun (WGS) entry which is preliminary data.</text>
</comment>
<dbReference type="SUPFAM" id="SSF54909">
    <property type="entry name" value="Dimeric alpha+beta barrel"/>
    <property type="match status" value="1"/>
</dbReference>
<dbReference type="PROSITE" id="PS50956">
    <property type="entry name" value="HTH_ASNC_2"/>
    <property type="match status" value="1"/>
</dbReference>
<accession>A0ABV8D162</accession>
<dbReference type="InterPro" id="IPR000485">
    <property type="entry name" value="AsnC-type_HTH_dom"/>
</dbReference>